<organism evidence="9 10">
    <name type="scientific">[Clostridium] clostridioforme 90A8</name>
    <dbReference type="NCBI Taxonomy" id="999408"/>
    <lineage>
        <taxon>Bacteria</taxon>
        <taxon>Bacillati</taxon>
        <taxon>Bacillota</taxon>
        <taxon>Clostridia</taxon>
        <taxon>Lachnospirales</taxon>
        <taxon>Lachnospiraceae</taxon>
        <taxon>Enterocloster</taxon>
    </lineage>
</organism>
<comment type="subcellular location">
    <subcellularLocation>
        <location evidence="1 7">Cell membrane</location>
        <topology evidence="1 7">Multi-pass membrane protein</topology>
    </subcellularLocation>
</comment>
<dbReference type="Proteomes" id="UP000013085">
    <property type="component" value="Unassembled WGS sequence"/>
</dbReference>
<dbReference type="GO" id="GO:0055085">
    <property type="term" value="P:transmembrane transport"/>
    <property type="evidence" value="ECO:0007669"/>
    <property type="project" value="InterPro"/>
</dbReference>
<feature type="transmembrane region" description="Helical" evidence="7">
    <location>
        <begin position="149"/>
        <end position="168"/>
    </location>
</feature>
<gene>
    <name evidence="9" type="ORF">HMPREF1090_03791</name>
</gene>
<dbReference type="CDD" id="cd06261">
    <property type="entry name" value="TM_PBP2"/>
    <property type="match status" value="1"/>
</dbReference>
<protein>
    <recommendedName>
        <fullName evidence="8">ABC transmembrane type-1 domain-containing protein</fullName>
    </recommendedName>
</protein>
<name>A0A0E2H7W7_9FIRM</name>
<sequence>MKVMKNIPRLIMFAVLTLIAVVFVIPIFYSVFNSFKSQKEILSTAMTFFPNSPSLENYLYVFQHGSQYLGYYVNSLKITFIGVILTVILSAMSGYAFARLPFKGSGAVMAFILFVITFPLAALLIPIYIMEYNVGLLNTTMGLVLPNVMNVLPFSIFIMRGIFLGLPVELEEAARMDGCSVFRTWKDVMAPLAKNGMIIVLVFSFYNIWGEYTMGKTLATQDSAMPIAVALTLLKGDSWNFGVLGAVITMTIIPPVIIFIIFQRQLVDGIAMGAVKG</sequence>
<proteinExistence type="inferred from homology"/>
<evidence type="ECO:0000313" key="9">
    <source>
        <dbReference type="EMBL" id="ENZ12162.1"/>
    </source>
</evidence>
<evidence type="ECO:0000256" key="4">
    <source>
        <dbReference type="ARBA" id="ARBA00022692"/>
    </source>
</evidence>
<dbReference type="InterPro" id="IPR035906">
    <property type="entry name" value="MetI-like_sf"/>
</dbReference>
<evidence type="ECO:0000256" key="6">
    <source>
        <dbReference type="ARBA" id="ARBA00023136"/>
    </source>
</evidence>
<feature type="transmembrane region" description="Helical" evidence="7">
    <location>
        <begin position="241"/>
        <end position="262"/>
    </location>
</feature>
<evidence type="ECO:0000256" key="3">
    <source>
        <dbReference type="ARBA" id="ARBA00022475"/>
    </source>
</evidence>
<keyword evidence="4 7" id="KW-0812">Transmembrane</keyword>
<dbReference type="SUPFAM" id="SSF161098">
    <property type="entry name" value="MetI-like"/>
    <property type="match status" value="1"/>
</dbReference>
<dbReference type="PROSITE" id="PS50928">
    <property type="entry name" value="ABC_TM1"/>
    <property type="match status" value="1"/>
</dbReference>
<feature type="transmembrane region" description="Helical" evidence="7">
    <location>
        <begin position="12"/>
        <end position="32"/>
    </location>
</feature>
<dbReference type="PANTHER" id="PTHR43744:SF8">
    <property type="entry name" value="SN-GLYCEROL-3-PHOSPHATE TRANSPORT SYSTEM PERMEASE PROTEIN UGPE"/>
    <property type="match status" value="1"/>
</dbReference>
<evidence type="ECO:0000256" key="7">
    <source>
        <dbReference type="RuleBase" id="RU363032"/>
    </source>
</evidence>
<dbReference type="Gene3D" id="1.10.3720.10">
    <property type="entry name" value="MetI-like"/>
    <property type="match status" value="1"/>
</dbReference>
<feature type="transmembrane region" description="Helical" evidence="7">
    <location>
        <begin position="78"/>
        <end position="98"/>
    </location>
</feature>
<accession>A0A0E2H7W7</accession>
<comment type="similarity">
    <text evidence="7">Belongs to the binding-protein-dependent transport system permease family.</text>
</comment>
<dbReference type="Pfam" id="PF00528">
    <property type="entry name" value="BPD_transp_1"/>
    <property type="match status" value="1"/>
</dbReference>
<dbReference type="PANTHER" id="PTHR43744">
    <property type="entry name" value="ABC TRANSPORTER PERMEASE PROTEIN MG189-RELATED-RELATED"/>
    <property type="match status" value="1"/>
</dbReference>
<evidence type="ECO:0000259" key="8">
    <source>
        <dbReference type="PROSITE" id="PS50928"/>
    </source>
</evidence>
<keyword evidence="6 7" id="KW-0472">Membrane</keyword>
<keyword evidence="5 7" id="KW-1133">Transmembrane helix</keyword>
<comment type="caution">
    <text evidence="9">The sequence shown here is derived from an EMBL/GenBank/DDBJ whole genome shotgun (WGS) entry which is preliminary data.</text>
</comment>
<dbReference type="InterPro" id="IPR000515">
    <property type="entry name" value="MetI-like"/>
</dbReference>
<feature type="domain" description="ABC transmembrane type-1" evidence="8">
    <location>
        <begin position="72"/>
        <end position="262"/>
    </location>
</feature>
<evidence type="ECO:0000256" key="1">
    <source>
        <dbReference type="ARBA" id="ARBA00004651"/>
    </source>
</evidence>
<evidence type="ECO:0000313" key="10">
    <source>
        <dbReference type="Proteomes" id="UP000013085"/>
    </source>
</evidence>
<dbReference type="EMBL" id="AGYR01000040">
    <property type="protein sequence ID" value="ENZ12162.1"/>
    <property type="molecule type" value="Genomic_DNA"/>
</dbReference>
<dbReference type="AlphaFoldDB" id="A0A0E2H7W7"/>
<feature type="transmembrane region" description="Helical" evidence="7">
    <location>
        <begin position="188"/>
        <end position="209"/>
    </location>
</feature>
<reference evidence="9 10" key="1">
    <citation type="submission" date="2013-01" db="EMBL/GenBank/DDBJ databases">
        <title>The Genome Sequence of Clostridium clostridioforme 90A8.</title>
        <authorList>
            <consortium name="The Broad Institute Genome Sequencing Platform"/>
            <person name="Earl A."/>
            <person name="Ward D."/>
            <person name="Feldgarden M."/>
            <person name="Gevers D."/>
            <person name="Courvalin P."/>
            <person name="Lambert T."/>
            <person name="Walker B."/>
            <person name="Young S.K."/>
            <person name="Zeng Q."/>
            <person name="Gargeya S."/>
            <person name="Fitzgerald M."/>
            <person name="Haas B."/>
            <person name="Abouelleil A."/>
            <person name="Alvarado L."/>
            <person name="Arachchi H.M."/>
            <person name="Berlin A.M."/>
            <person name="Chapman S.B."/>
            <person name="Dewar J."/>
            <person name="Goldberg J."/>
            <person name="Griggs A."/>
            <person name="Gujja S."/>
            <person name="Hansen M."/>
            <person name="Howarth C."/>
            <person name="Imamovic A."/>
            <person name="Larimer J."/>
            <person name="McCowan C."/>
            <person name="Murphy C."/>
            <person name="Neiman D."/>
            <person name="Pearson M."/>
            <person name="Priest M."/>
            <person name="Roberts A."/>
            <person name="Saif S."/>
            <person name="Shea T."/>
            <person name="Sisk P."/>
            <person name="Sykes S."/>
            <person name="Wortman J."/>
            <person name="Nusbaum C."/>
            <person name="Birren B."/>
        </authorList>
    </citation>
    <scope>NUCLEOTIDE SEQUENCE [LARGE SCALE GENOMIC DNA]</scope>
    <source>
        <strain evidence="9 10">90A8</strain>
    </source>
</reference>
<evidence type="ECO:0000256" key="2">
    <source>
        <dbReference type="ARBA" id="ARBA00022448"/>
    </source>
</evidence>
<feature type="transmembrane region" description="Helical" evidence="7">
    <location>
        <begin position="110"/>
        <end position="129"/>
    </location>
</feature>
<keyword evidence="3" id="KW-1003">Cell membrane</keyword>
<keyword evidence="2 7" id="KW-0813">Transport</keyword>
<dbReference type="PATRIC" id="fig|999408.3.peg.4059"/>
<dbReference type="GO" id="GO:0005886">
    <property type="term" value="C:plasma membrane"/>
    <property type="evidence" value="ECO:0007669"/>
    <property type="project" value="UniProtKB-SubCell"/>
</dbReference>
<dbReference type="HOGENOM" id="CLU_016047_1_2_9"/>
<evidence type="ECO:0000256" key="5">
    <source>
        <dbReference type="ARBA" id="ARBA00022989"/>
    </source>
</evidence>
<dbReference type="RefSeq" id="WP_002593840.1">
    <property type="nucleotide sequence ID" value="NZ_KB850980.1"/>
</dbReference>